<dbReference type="AlphaFoldDB" id="A0AAW7XDG7"/>
<dbReference type="GO" id="GO:0030170">
    <property type="term" value="F:pyridoxal phosphate binding"/>
    <property type="evidence" value="ECO:0007669"/>
    <property type="project" value="InterPro"/>
</dbReference>
<reference evidence="2" key="1">
    <citation type="submission" date="2023-07" db="EMBL/GenBank/DDBJ databases">
        <title>Genome content predicts the carbon catabolic preferences of heterotrophic bacteria.</title>
        <authorList>
            <person name="Gralka M."/>
        </authorList>
    </citation>
    <scope>NUCLEOTIDE SEQUENCE</scope>
    <source>
        <strain evidence="2">I3M17_2</strain>
    </source>
</reference>
<proteinExistence type="predicted"/>
<organism evidence="2 3">
    <name type="scientific">Saccharophagus degradans</name>
    <dbReference type="NCBI Taxonomy" id="86304"/>
    <lineage>
        <taxon>Bacteria</taxon>
        <taxon>Pseudomonadati</taxon>
        <taxon>Pseudomonadota</taxon>
        <taxon>Gammaproteobacteria</taxon>
        <taxon>Cellvibrionales</taxon>
        <taxon>Cellvibrionaceae</taxon>
        <taxon>Saccharophagus</taxon>
    </lineage>
</organism>
<dbReference type="PANTHER" id="PTHR14237:SF19">
    <property type="entry name" value="MITOCHONDRIAL AMIDOXIME REDUCING COMPONENT 1"/>
    <property type="match status" value="1"/>
</dbReference>
<dbReference type="EMBL" id="JAUOPB010000015">
    <property type="protein sequence ID" value="MDO6424573.1"/>
    <property type="molecule type" value="Genomic_DNA"/>
</dbReference>
<evidence type="ECO:0000313" key="3">
    <source>
        <dbReference type="Proteomes" id="UP001169760"/>
    </source>
</evidence>
<dbReference type="PROSITE" id="PS51340">
    <property type="entry name" value="MOSC"/>
    <property type="match status" value="1"/>
</dbReference>
<name>A0AAW7XDG7_9GAMM</name>
<dbReference type="SUPFAM" id="SSF141673">
    <property type="entry name" value="MOSC N-terminal domain-like"/>
    <property type="match status" value="1"/>
</dbReference>
<gene>
    <name evidence="2" type="ORF">Q4521_18945</name>
</gene>
<feature type="domain" description="MOSC" evidence="1">
    <location>
        <begin position="121"/>
        <end position="277"/>
    </location>
</feature>
<dbReference type="PANTHER" id="PTHR14237">
    <property type="entry name" value="MOLYBDOPTERIN COFACTOR SULFURASE MOSC"/>
    <property type="match status" value="1"/>
</dbReference>
<dbReference type="GO" id="GO:0003824">
    <property type="term" value="F:catalytic activity"/>
    <property type="evidence" value="ECO:0007669"/>
    <property type="project" value="InterPro"/>
</dbReference>
<dbReference type="Pfam" id="PF03476">
    <property type="entry name" value="MOSC_N"/>
    <property type="match status" value="1"/>
</dbReference>
<dbReference type="SUPFAM" id="SSF50800">
    <property type="entry name" value="PK beta-barrel domain-like"/>
    <property type="match status" value="1"/>
</dbReference>
<accession>A0AAW7XDG7</accession>
<comment type="caution">
    <text evidence="2">The sequence shown here is derived from an EMBL/GenBank/DDBJ whole genome shotgun (WGS) entry which is preliminary data.</text>
</comment>
<dbReference type="Proteomes" id="UP001169760">
    <property type="component" value="Unassembled WGS sequence"/>
</dbReference>
<sequence length="277" mass="29926">MTKLTVAALIHYPVKSLAGIALTSAEITSKGIKGDREWMVVKQNGKMLTQRQAPKMVTIQPKLSDRGLELHANGLDPILVEEPTHEDALSVSIHGDKCEGYTASAAVNEWLTQAIGWETPLTLVKYTKQTARTPGSPERFGHDATYFADAAPFLIANTASLAALNSSLSEQKLPNVDMRHFRPNIVLQGLPAFAEHELPALSIGDTTFKLVDHCQRCVMITVNPDTGENLAKAIPFKQLAELNPMPNNAKAPAFGVNAILHGEISAFTIQVGDTVAV</sequence>
<dbReference type="GO" id="GO:0030151">
    <property type="term" value="F:molybdenum ion binding"/>
    <property type="evidence" value="ECO:0007669"/>
    <property type="project" value="InterPro"/>
</dbReference>
<evidence type="ECO:0000313" key="2">
    <source>
        <dbReference type="EMBL" id="MDO6424573.1"/>
    </source>
</evidence>
<dbReference type="InterPro" id="IPR005303">
    <property type="entry name" value="MOCOS_middle"/>
</dbReference>
<dbReference type="RefSeq" id="WP_303493820.1">
    <property type="nucleotide sequence ID" value="NZ_JAUOPB010000015.1"/>
</dbReference>
<dbReference type="Pfam" id="PF03473">
    <property type="entry name" value="MOSC"/>
    <property type="match status" value="1"/>
</dbReference>
<protein>
    <submittedName>
        <fullName evidence="2">MOSC N-terminal beta barrel domain-containing protein</fullName>
    </submittedName>
</protein>
<evidence type="ECO:0000259" key="1">
    <source>
        <dbReference type="PROSITE" id="PS51340"/>
    </source>
</evidence>
<dbReference type="InterPro" id="IPR005302">
    <property type="entry name" value="MoCF_Sase_C"/>
</dbReference>
<dbReference type="InterPro" id="IPR011037">
    <property type="entry name" value="Pyrv_Knase-like_insert_dom_sf"/>
</dbReference>